<dbReference type="KEGG" id="fln:FLA_5471"/>
<dbReference type="Proteomes" id="UP000186917">
    <property type="component" value="Unassembled WGS sequence"/>
</dbReference>
<keyword evidence="10" id="KW-0443">Lipid metabolism</keyword>
<dbReference type="PANTHER" id="PTHR30561:SF1">
    <property type="entry name" value="MULTIDRUG TRANSPORTER EMRE"/>
    <property type="match status" value="1"/>
</dbReference>
<feature type="transmembrane region" description="Helical" evidence="13">
    <location>
        <begin position="150"/>
        <end position="166"/>
    </location>
</feature>
<dbReference type="InterPro" id="IPR000620">
    <property type="entry name" value="EamA_dom"/>
</dbReference>
<evidence type="ECO:0000256" key="4">
    <source>
        <dbReference type="ARBA" id="ARBA00022516"/>
    </source>
</evidence>
<evidence type="ECO:0000313" key="16">
    <source>
        <dbReference type="Proteomes" id="UP000186917"/>
    </source>
</evidence>
<keyword evidence="11 13" id="KW-0472">Membrane</keyword>
<evidence type="ECO:0000256" key="8">
    <source>
        <dbReference type="ARBA" id="ARBA00022985"/>
    </source>
</evidence>
<feature type="transmembrane region" description="Helical" evidence="13">
    <location>
        <begin position="30"/>
        <end position="52"/>
    </location>
</feature>
<evidence type="ECO:0000256" key="1">
    <source>
        <dbReference type="ARBA" id="ARBA00004651"/>
    </source>
</evidence>
<keyword evidence="3" id="KW-1003">Cell membrane</keyword>
<evidence type="ECO:0000256" key="5">
    <source>
        <dbReference type="ARBA" id="ARBA00022519"/>
    </source>
</evidence>
<feature type="domain" description="EamA" evidence="14">
    <location>
        <begin position="4"/>
        <end position="136"/>
    </location>
</feature>
<sequence length="285" mass="30999">MTLWSLCLIIAAALFHAIWNLITKQVNGRLPFFWLVCFFSAVIYLPFVSYQLTKEPVAYTYSIILFAVVSGLLHLLYFVVLQAGYRNADLSIVYPIARGAGPLFSVSGAILIFHEHPGVLALAGVALIIAGVIIMTGISFKRGTAVSKGLLYGTLTGVFIASYTLWDKTAVVDYHVSGVFITFASVVLPMLLLIHIPIKQHQAVIATAKNNWKQAIAVAVFQPLAYWLVLLALKTTPVTYVAPARELSIVFGVFFGMNVLKEKDSTKRLLGSLVILGGIALLAIG</sequence>
<dbReference type="GO" id="GO:0005886">
    <property type="term" value="C:plasma membrane"/>
    <property type="evidence" value="ECO:0007669"/>
    <property type="project" value="UniProtKB-SubCell"/>
</dbReference>
<keyword evidence="6" id="KW-0441">Lipid A biosynthesis</keyword>
<evidence type="ECO:0000313" key="15">
    <source>
        <dbReference type="EMBL" id="SIS72871.1"/>
    </source>
</evidence>
<feature type="transmembrane region" description="Helical" evidence="13">
    <location>
        <begin position="58"/>
        <end position="80"/>
    </location>
</feature>
<evidence type="ECO:0000256" key="10">
    <source>
        <dbReference type="ARBA" id="ARBA00023098"/>
    </source>
</evidence>
<gene>
    <name evidence="15" type="ORF">SAMN05421788_101859</name>
</gene>
<feature type="transmembrane region" description="Helical" evidence="13">
    <location>
        <begin position="215"/>
        <end position="233"/>
    </location>
</feature>
<feature type="transmembrane region" description="Helical" evidence="13">
    <location>
        <begin position="6"/>
        <end position="23"/>
    </location>
</feature>
<keyword evidence="8" id="KW-0448">Lipopolysaccharide biosynthesis</keyword>
<keyword evidence="7 13" id="KW-0812">Transmembrane</keyword>
<dbReference type="InterPro" id="IPR000390">
    <property type="entry name" value="Small_drug/metabolite_transptr"/>
</dbReference>
<evidence type="ECO:0000256" key="3">
    <source>
        <dbReference type="ARBA" id="ARBA00022475"/>
    </source>
</evidence>
<feature type="transmembrane region" description="Helical" evidence="13">
    <location>
        <begin position="269"/>
        <end position="284"/>
    </location>
</feature>
<evidence type="ECO:0000256" key="2">
    <source>
        <dbReference type="ARBA" id="ARBA00022448"/>
    </source>
</evidence>
<proteinExistence type="inferred from homology"/>
<feature type="transmembrane region" description="Helical" evidence="13">
    <location>
        <begin position="239"/>
        <end position="257"/>
    </location>
</feature>
<dbReference type="GO" id="GO:0022857">
    <property type="term" value="F:transmembrane transporter activity"/>
    <property type="evidence" value="ECO:0007669"/>
    <property type="project" value="InterPro"/>
</dbReference>
<dbReference type="STRING" id="477680.SAMN05421788_101859"/>
<organism evidence="15 16">
    <name type="scientific">Filimonas lacunae</name>
    <dbReference type="NCBI Taxonomy" id="477680"/>
    <lineage>
        <taxon>Bacteria</taxon>
        <taxon>Pseudomonadati</taxon>
        <taxon>Bacteroidota</taxon>
        <taxon>Chitinophagia</taxon>
        <taxon>Chitinophagales</taxon>
        <taxon>Chitinophagaceae</taxon>
        <taxon>Filimonas</taxon>
    </lineage>
</organism>
<feature type="domain" description="EamA" evidence="14">
    <location>
        <begin position="148"/>
        <end position="282"/>
    </location>
</feature>
<dbReference type="Gene3D" id="1.10.3730.20">
    <property type="match status" value="2"/>
</dbReference>
<dbReference type="PANTHER" id="PTHR30561">
    <property type="entry name" value="SMR FAMILY PROTON-DEPENDENT DRUG EFFLUX TRANSPORTER SUGE"/>
    <property type="match status" value="1"/>
</dbReference>
<feature type="transmembrane region" description="Helical" evidence="13">
    <location>
        <begin position="172"/>
        <end position="194"/>
    </location>
</feature>
<comment type="similarity">
    <text evidence="12">Belongs to the drug/metabolite transporter (DMT) superfamily. Small multidrug resistance (SMR) (TC 2.A.7.1) family.</text>
</comment>
<keyword evidence="4" id="KW-0444">Lipid biosynthesis</keyword>
<keyword evidence="9 13" id="KW-1133">Transmembrane helix</keyword>
<dbReference type="OrthoDB" id="157232at2"/>
<keyword evidence="16" id="KW-1185">Reference proteome</keyword>
<dbReference type="RefSeq" id="WP_076375979.1">
    <property type="nucleotide sequence ID" value="NZ_AP017422.1"/>
</dbReference>
<evidence type="ECO:0000256" key="13">
    <source>
        <dbReference type="SAM" id="Phobius"/>
    </source>
</evidence>
<dbReference type="SUPFAM" id="SSF103481">
    <property type="entry name" value="Multidrug resistance efflux transporter EmrE"/>
    <property type="match status" value="2"/>
</dbReference>
<evidence type="ECO:0000256" key="12">
    <source>
        <dbReference type="ARBA" id="ARBA00038032"/>
    </source>
</evidence>
<dbReference type="Pfam" id="PF00892">
    <property type="entry name" value="EamA"/>
    <property type="match status" value="2"/>
</dbReference>
<accession>A0A173MP61</accession>
<evidence type="ECO:0000259" key="14">
    <source>
        <dbReference type="Pfam" id="PF00892"/>
    </source>
</evidence>
<dbReference type="GO" id="GO:0009245">
    <property type="term" value="P:lipid A biosynthetic process"/>
    <property type="evidence" value="ECO:0007669"/>
    <property type="project" value="UniProtKB-KW"/>
</dbReference>
<feature type="transmembrane region" description="Helical" evidence="13">
    <location>
        <begin position="119"/>
        <end position="138"/>
    </location>
</feature>
<feature type="transmembrane region" description="Helical" evidence="13">
    <location>
        <begin position="92"/>
        <end position="113"/>
    </location>
</feature>
<evidence type="ECO:0000256" key="9">
    <source>
        <dbReference type="ARBA" id="ARBA00022989"/>
    </source>
</evidence>
<dbReference type="GO" id="GO:0009103">
    <property type="term" value="P:lipopolysaccharide biosynthetic process"/>
    <property type="evidence" value="ECO:0007669"/>
    <property type="project" value="UniProtKB-KW"/>
</dbReference>
<keyword evidence="2" id="KW-0813">Transport</keyword>
<evidence type="ECO:0000256" key="7">
    <source>
        <dbReference type="ARBA" id="ARBA00022692"/>
    </source>
</evidence>
<reference evidence="16" key="1">
    <citation type="submission" date="2017-01" db="EMBL/GenBank/DDBJ databases">
        <authorList>
            <person name="Varghese N."/>
            <person name="Submissions S."/>
        </authorList>
    </citation>
    <scope>NUCLEOTIDE SEQUENCE [LARGE SCALE GENOMIC DNA]</scope>
    <source>
        <strain evidence="16">DSM 21054</strain>
    </source>
</reference>
<keyword evidence="5" id="KW-0997">Cell inner membrane</keyword>
<dbReference type="InterPro" id="IPR037185">
    <property type="entry name" value="EmrE-like"/>
</dbReference>
<comment type="subcellular location">
    <subcellularLocation>
        <location evidence="1">Cell membrane</location>
        <topology evidence="1">Multi-pass membrane protein</topology>
    </subcellularLocation>
</comment>
<name>A0A173MP61_9BACT</name>
<evidence type="ECO:0000256" key="6">
    <source>
        <dbReference type="ARBA" id="ARBA00022556"/>
    </source>
</evidence>
<protein>
    <submittedName>
        <fullName evidence="15">Uncharacterized membrane protein</fullName>
    </submittedName>
</protein>
<dbReference type="AlphaFoldDB" id="A0A173MP61"/>
<evidence type="ECO:0000256" key="11">
    <source>
        <dbReference type="ARBA" id="ARBA00023136"/>
    </source>
</evidence>
<dbReference type="EMBL" id="FTOR01000001">
    <property type="protein sequence ID" value="SIS72871.1"/>
    <property type="molecule type" value="Genomic_DNA"/>
</dbReference>